<organism evidence="2 3">
    <name type="scientific">Cephalotrichum gorgonifer</name>
    <dbReference type="NCBI Taxonomy" id="2041049"/>
    <lineage>
        <taxon>Eukaryota</taxon>
        <taxon>Fungi</taxon>
        <taxon>Dikarya</taxon>
        <taxon>Ascomycota</taxon>
        <taxon>Pezizomycotina</taxon>
        <taxon>Sordariomycetes</taxon>
        <taxon>Hypocreomycetidae</taxon>
        <taxon>Microascales</taxon>
        <taxon>Microascaceae</taxon>
        <taxon>Cephalotrichum</taxon>
    </lineage>
</organism>
<proteinExistence type="predicted"/>
<feature type="region of interest" description="Disordered" evidence="1">
    <location>
        <begin position="1"/>
        <end position="29"/>
    </location>
</feature>
<evidence type="ECO:0000256" key="1">
    <source>
        <dbReference type="SAM" id="MobiDB-lite"/>
    </source>
</evidence>
<feature type="region of interest" description="Disordered" evidence="1">
    <location>
        <begin position="41"/>
        <end position="102"/>
    </location>
</feature>
<comment type="caution">
    <text evidence="2">The sequence shown here is derived from an EMBL/GenBank/DDBJ whole genome shotgun (WGS) entry which is preliminary data.</text>
</comment>
<evidence type="ECO:0000313" key="3">
    <source>
        <dbReference type="Proteomes" id="UP001187682"/>
    </source>
</evidence>
<gene>
    <name evidence="2" type="ORF">DNG_02589</name>
</gene>
<feature type="compositionally biased region" description="Basic and acidic residues" evidence="1">
    <location>
        <begin position="53"/>
        <end position="62"/>
    </location>
</feature>
<feature type="compositionally biased region" description="Polar residues" evidence="1">
    <location>
        <begin position="82"/>
        <end position="91"/>
    </location>
</feature>
<dbReference type="AlphaFoldDB" id="A0AAE8MSP6"/>
<protein>
    <submittedName>
        <fullName evidence="2">Uncharacterized protein</fullName>
    </submittedName>
</protein>
<keyword evidence="3" id="KW-1185">Reference proteome</keyword>
<sequence>MESADTVEPSQEEGSHHESSEEAMVRRRRSFQSIPATIINAAASILPSRGSLRRPESWRAEETTSTEQPDEETTEENEGWNRISSSESDVASTEDYTRDNSIKSALEGWVRGF</sequence>
<evidence type="ECO:0000313" key="2">
    <source>
        <dbReference type="EMBL" id="SPN99738.1"/>
    </source>
</evidence>
<reference evidence="2" key="1">
    <citation type="submission" date="2018-03" db="EMBL/GenBank/DDBJ databases">
        <authorList>
            <person name="Guldener U."/>
        </authorList>
    </citation>
    <scope>NUCLEOTIDE SEQUENCE</scope>
</reference>
<dbReference type="Proteomes" id="UP001187682">
    <property type="component" value="Unassembled WGS sequence"/>
</dbReference>
<accession>A0AAE8MSP6</accession>
<name>A0AAE8MSP6_9PEZI</name>
<feature type="compositionally biased region" description="Acidic residues" evidence="1">
    <location>
        <begin position="68"/>
        <end position="78"/>
    </location>
</feature>
<dbReference type="EMBL" id="ONZQ02000003">
    <property type="protein sequence ID" value="SPN99738.1"/>
    <property type="molecule type" value="Genomic_DNA"/>
</dbReference>
<feature type="compositionally biased region" description="Basic and acidic residues" evidence="1">
    <location>
        <begin position="13"/>
        <end position="25"/>
    </location>
</feature>